<comment type="caution">
    <text evidence="3">The sequence shown here is derived from an EMBL/GenBank/DDBJ whole genome shotgun (WGS) entry which is preliminary data.</text>
</comment>
<name>A0ABV4QFB5_9ACTN</name>
<dbReference type="PANTHER" id="PTHR42793">
    <property type="entry name" value="COA BINDING DOMAIN CONTAINING PROTEIN"/>
    <property type="match status" value="1"/>
</dbReference>
<evidence type="ECO:0000259" key="2">
    <source>
        <dbReference type="SMART" id="SM00881"/>
    </source>
</evidence>
<reference evidence="3 4" key="1">
    <citation type="submission" date="2023-11" db="EMBL/GenBank/DDBJ databases">
        <title>Actinomadura monticuli sp. nov., isolated from volcanic ash.</title>
        <authorList>
            <person name="Lee S.D."/>
            <person name="Yang H."/>
            <person name="Kim I.S."/>
        </authorList>
    </citation>
    <scope>NUCLEOTIDE SEQUENCE [LARGE SCALE GENOMIC DNA]</scope>
    <source>
        <strain evidence="3 4">DLS-62</strain>
    </source>
</reference>
<dbReference type="SUPFAM" id="SSF51735">
    <property type="entry name" value="NAD(P)-binding Rossmann-fold domains"/>
    <property type="match status" value="1"/>
</dbReference>
<dbReference type="InterPro" id="IPR036291">
    <property type="entry name" value="NAD(P)-bd_dom_sf"/>
</dbReference>
<dbReference type="SMART" id="SM00881">
    <property type="entry name" value="CoA_binding"/>
    <property type="match status" value="1"/>
</dbReference>
<dbReference type="Pfam" id="PF13380">
    <property type="entry name" value="CoA_binding_2"/>
    <property type="match status" value="1"/>
</dbReference>
<evidence type="ECO:0000313" key="4">
    <source>
        <dbReference type="Proteomes" id="UP001569963"/>
    </source>
</evidence>
<dbReference type="RefSeq" id="WP_371951145.1">
    <property type="nucleotide sequence ID" value="NZ_JAXCEI010000008.1"/>
</dbReference>
<keyword evidence="4" id="KW-1185">Reference proteome</keyword>
<evidence type="ECO:0000313" key="3">
    <source>
        <dbReference type="EMBL" id="MFA1541075.1"/>
    </source>
</evidence>
<evidence type="ECO:0000256" key="1">
    <source>
        <dbReference type="SAM" id="MobiDB-lite"/>
    </source>
</evidence>
<accession>A0ABV4QFB5</accession>
<dbReference type="EMBL" id="JAXCEI010000008">
    <property type="protein sequence ID" value="MFA1541075.1"/>
    <property type="molecule type" value="Genomic_DNA"/>
</dbReference>
<dbReference type="Proteomes" id="UP001569963">
    <property type="component" value="Unassembled WGS sequence"/>
</dbReference>
<dbReference type="Gene3D" id="3.40.50.720">
    <property type="entry name" value="NAD(P)-binding Rossmann-like Domain"/>
    <property type="match status" value="1"/>
</dbReference>
<dbReference type="InterPro" id="IPR003781">
    <property type="entry name" value="CoA-bd"/>
</dbReference>
<proteinExistence type="predicted"/>
<gene>
    <name evidence="3" type="ORF">SM611_19290</name>
</gene>
<feature type="region of interest" description="Disordered" evidence="1">
    <location>
        <begin position="1"/>
        <end position="24"/>
    </location>
</feature>
<organism evidence="3 4">
    <name type="scientific">Actinomadura monticuli</name>
    <dbReference type="NCBI Taxonomy" id="3097367"/>
    <lineage>
        <taxon>Bacteria</taxon>
        <taxon>Bacillati</taxon>
        <taxon>Actinomycetota</taxon>
        <taxon>Actinomycetes</taxon>
        <taxon>Streptosporangiales</taxon>
        <taxon>Thermomonosporaceae</taxon>
        <taxon>Actinomadura</taxon>
    </lineage>
</organism>
<dbReference type="PANTHER" id="PTHR42793:SF1">
    <property type="entry name" value="PEPTIDYL-LYSINE N-ACETYLTRANSFERASE PATZ"/>
    <property type="match status" value="1"/>
</dbReference>
<feature type="domain" description="CoA-binding" evidence="2">
    <location>
        <begin position="24"/>
        <end position="119"/>
    </location>
</feature>
<protein>
    <submittedName>
        <fullName evidence="3">CoA-binding protein</fullName>
    </submittedName>
</protein>
<sequence length="155" mass="15609">MTELPGAPTFAPPIDGVRTGGGRSAEPPRVIAVIGASGEPGTAGAALLRGVRATGAVYAVNPHYAGADLDGVPCVAGFAELPERPDLAVVAVPAYAVCGVAAACGRSGIPALTVIRAELTAEQHRRLLAVCRDHGMRLVDPESLAKAGVLQEDPA</sequence>